<dbReference type="GO" id="GO:0015093">
    <property type="term" value="F:ferrous iron transmembrane transporter activity"/>
    <property type="evidence" value="ECO:0007669"/>
    <property type="project" value="UniProtKB-UniRule"/>
</dbReference>
<keyword evidence="11 14" id="KW-0342">GTP-binding</keyword>
<dbReference type="OrthoDB" id="9809127at2"/>
<dbReference type="PROSITE" id="PS51711">
    <property type="entry name" value="G_FEOB"/>
    <property type="match status" value="1"/>
</dbReference>
<dbReference type="PANTHER" id="PTHR43185:SF1">
    <property type="entry name" value="FE(2+) TRANSPORTER FEOB"/>
    <property type="match status" value="1"/>
</dbReference>
<keyword evidence="10" id="KW-0406">Ion transport</keyword>
<feature type="transmembrane region" description="Helical" evidence="16">
    <location>
        <begin position="342"/>
        <end position="362"/>
    </location>
</feature>
<keyword evidence="2 16" id="KW-0813">Transport</keyword>
<evidence type="ECO:0000256" key="8">
    <source>
        <dbReference type="ARBA" id="ARBA00022989"/>
    </source>
</evidence>
<keyword evidence="12 16" id="KW-0472">Membrane</keyword>
<feature type="domain" description="FeoB-type G" evidence="17">
    <location>
        <begin position="1"/>
        <end position="159"/>
    </location>
</feature>
<keyword evidence="15" id="KW-0460">Magnesium</keyword>
<dbReference type="FunFam" id="3.40.50.300:FF:000426">
    <property type="entry name" value="Ferrous iron transport protein B"/>
    <property type="match status" value="1"/>
</dbReference>
<dbReference type="Pfam" id="PF07664">
    <property type="entry name" value="FeoB_C"/>
    <property type="match status" value="1"/>
</dbReference>
<dbReference type="CDD" id="cd01879">
    <property type="entry name" value="FeoB"/>
    <property type="match status" value="1"/>
</dbReference>
<dbReference type="RefSeq" id="WP_117330369.1">
    <property type="nucleotide sequence ID" value="NZ_QUWK01000007.1"/>
</dbReference>
<feature type="transmembrane region" description="Helical" evidence="16">
    <location>
        <begin position="382"/>
        <end position="405"/>
    </location>
</feature>
<dbReference type="GO" id="GO:0005525">
    <property type="term" value="F:GTP binding"/>
    <property type="evidence" value="ECO:0007669"/>
    <property type="project" value="UniProtKB-KW"/>
</dbReference>
<dbReference type="PANTHER" id="PTHR43185">
    <property type="entry name" value="FERROUS IRON TRANSPORT PROTEIN B"/>
    <property type="match status" value="1"/>
</dbReference>
<feature type="transmembrane region" description="Helical" evidence="16">
    <location>
        <begin position="277"/>
        <end position="297"/>
    </location>
</feature>
<dbReference type="InterPro" id="IPR003373">
    <property type="entry name" value="Fe2_transport_prot-B"/>
</dbReference>
<keyword evidence="9 16" id="KW-0408">Iron</keyword>
<accession>A0A372MFZ9</accession>
<evidence type="ECO:0000256" key="13">
    <source>
        <dbReference type="NCBIfam" id="TIGR00437"/>
    </source>
</evidence>
<feature type="binding site" evidence="14">
    <location>
        <begin position="33"/>
        <end position="37"/>
    </location>
    <ligand>
        <name>GTP</name>
        <dbReference type="ChEBI" id="CHEBI:37565"/>
        <label>1</label>
    </ligand>
</feature>
<feature type="transmembrane region" description="Helical" evidence="16">
    <location>
        <begin position="309"/>
        <end position="330"/>
    </location>
</feature>
<feature type="transmembrane region" description="Helical" evidence="16">
    <location>
        <begin position="630"/>
        <end position="650"/>
    </location>
</feature>
<keyword evidence="6 16" id="KW-0812">Transmembrane</keyword>
<dbReference type="GO" id="GO:0046872">
    <property type="term" value="F:metal ion binding"/>
    <property type="evidence" value="ECO:0007669"/>
    <property type="project" value="UniProtKB-KW"/>
</dbReference>
<reference evidence="19" key="1">
    <citation type="submission" date="2018-08" db="EMBL/GenBank/DDBJ databases">
        <authorList>
            <person name="Grouzdev D.S."/>
            <person name="Krutkina M.S."/>
        </authorList>
    </citation>
    <scope>NUCLEOTIDE SEQUENCE [LARGE SCALE GENOMIC DNA]</scope>
    <source>
        <strain evidence="19">4-11</strain>
    </source>
</reference>
<reference evidence="18 19" key="2">
    <citation type="submission" date="2018-09" db="EMBL/GenBank/DDBJ databases">
        <title>Genome of Sphaerochaeta halotolerans strain 4-11.</title>
        <authorList>
            <person name="Nazina T.N."/>
            <person name="Sokolova D.S."/>
        </authorList>
    </citation>
    <scope>NUCLEOTIDE SEQUENCE [LARGE SCALE GENOMIC DNA]</scope>
    <source>
        <strain evidence="18 19">4-11</strain>
    </source>
</reference>
<feature type="binding site" evidence="15">
    <location>
        <position position="22"/>
    </location>
    <ligand>
        <name>Mg(2+)</name>
        <dbReference type="ChEBI" id="CHEBI:18420"/>
        <label>1</label>
    </ligand>
</feature>
<feature type="transmembrane region" description="Helical" evidence="16">
    <location>
        <begin position="509"/>
        <end position="526"/>
    </location>
</feature>
<feature type="transmembrane region" description="Helical" evidence="16">
    <location>
        <begin position="598"/>
        <end position="618"/>
    </location>
</feature>
<keyword evidence="19" id="KW-1185">Reference proteome</keyword>
<dbReference type="InterPro" id="IPR050860">
    <property type="entry name" value="FeoB_GTPase"/>
</dbReference>
<evidence type="ECO:0000256" key="6">
    <source>
        <dbReference type="ARBA" id="ARBA00022692"/>
    </source>
</evidence>
<evidence type="ECO:0000256" key="7">
    <source>
        <dbReference type="ARBA" id="ARBA00022741"/>
    </source>
</evidence>
<feature type="binding site" evidence="15">
    <location>
        <position position="23"/>
    </location>
    <ligand>
        <name>Mg(2+)</name>
        <dbReference type="ChEBI" id="CHEBI:18420"/>
        <label>2</label>
    </ligand>
</feature>
<evidence type="ECO:0000259" key="17">
    <source>
        <dbReference type="PROSITE" id="PS51711"/>
    </source>
</evidence>
<dbReference type="Gene3D" id="1.10.287.1770">
    <property type="match status" value="1"/>
</dbReference>
<evidence type="ECO:0000256" key="5">
    <source>
        <dbReference type="ARBA" id="ARBA00022519"/>
    </source>
</evidence>
<dbReference type="Pfam" id="PF17910">
    <property type="entry name" value="FeoB_Cyto"/>
    <property type="match status" value="1"/>
</dbReference>
<organism evidence="18 19">
    <name type="scientific">Sphaerochaeta halotolerans</name>
    <dbReference type="NCBI Taxonomy" id="2293840"/>
    <lineage>
        <taxon>Bacteria</taxon>
        <taxon>Pseudomonadati</taxon>
        <taxon>Spirochaetota</taxon>
        <taxon>Spirochaetia</taxon>
        <taxon>Spirochaetales</taxon>
        <taxon>Sphaerochaetaceae</taxon>
        <taxon>Sphaerochaeta</taxon>
    </lineage>
</organism>
<dbReference type="SUPFAM" id="SSF52540">
    <property type="entry name" value="P-loop containing nucleoside triphosphate hydrolases"/>
    <property type="match status" value="1"/>
</dbReference>
<dbReference type="Gene3D" id="3.40.50.300">
    <property type="entry name" value="P-loop containing nucleotide triphosphate hydrolases"/>
    <property type="match status" value="1"/>
</dbReference>
<keyword evidence="4 16" id="KW-0410">Iron transport</keyword>
<feature type="transmembrane region" description="Helical" evidence="16">
    <location>
        <begin position="417"/>
        <end position="441"/>
    </location>
</feature>
<dbReference type="InterPro" id="IPR006073">
    <property type="entry name" value="GTP-bd"/>
</dbReference>
<feature type="binding site" evidence="14">
    <location>
        <begin position="50"/>
        <end position="53"/>
    </location>
    <ligand>
        <name>GTP</name>
        <dbReference type="ChEBI" id="CHEBI:37565"/>
        <label>1</label>
    </ligand>
</feature>
<evidence type="ECO:0000256" key="1">
    <source>
        <dbReference type="ARBA" id="ARBA00004429"/>
    </source>
</evidence>
<feature type="binding site" evidence="15">
    <location>
        <position position="19"/>
    </location>
    <ligand>
        <name>Mg(2+)</name>
        <dbReference type="ChEBI" id="CHEBI:18420"/>
        <label>2</label>
    </ligand>
</feature>
<evidence type="ECO:0000256" key="3">
    <source>
        <dbReference type="ARBA" id="ARBA00022475"/>
    </source>
</evidence>
<evidence type="ECO:0000256" key="9">
    <source>
        <dbReference type="ARBA" id="ARBA00023004"/>
    </source>
</evidence>
<evidence type="ECO:0000256" key="2">
    <source>
        <dbReference type="ARBA" id="ARBA00022448"/>
    </source>
</evidence>
<keyword evidence="5" id="KW-0997">Cell inner membrane</keyword>
<dbReference type="InterPro" id="IPR005225">
    <property type="entry name" value="Small_GTP-bd"/>
</dbReference>
<name>A0A372MFZ9_9SPIR</name>
<sequence length="653" mass="71676">MQTIALIGNPNSGKTTLFNALTGTSAYVGNWPGVTVEKKEGMVGGHTILDLPGIYSLSPYSPEEKLSRRYILDEHPDLIIDVIDATNLERSLYLTTQLAELGRPLLLVLNMEDLLEKEGIKIDTKRLSQMTGSPVVTVSASKGTGIDTLKQAIGQSLEEKHAALCPLFSNVVERYILHIIEDDYLHAIPKERQRRWAAIKLIEEDELFLSSMPPLPEAFSTYLAQVRTELVAHYDDDPEAIIIDQRYKVAEQIAKDCQIRKQKAKSFNFDSIATNRIAAIPLFILIMGAVFYLSIGLVGGYTTPILENLFGYLGQQIVTLSDSLGVYPLLSGILVDGITSGVGAVLSFVPQLFVLFLLLSILEDCGYMARIAFIMDRMMRTLGLSGKSIIPLVIGTGCSVPAIMSSRTIEHQKQRELTVIVTPFIPCGAKMPVFALMLTYFFPGQWYIAPLIYLLGIAAVIVTGLLARAIDKHKETNAFILELPRYQLPTVKNVWLQTKERTLGFIQKAGTIILLSSVIIYLLSSYSFTLQAVDAEASMLAILGRIIAPLFAPLGFGFWQASVALLTGIAAKETIVSTLSVTVGTANLGSFFNPASALSFMTFILLASPCIAAISAMFRELGSKRKLLYALLWQTGFAYVSALLVHYIVLLCI</sequence>
<dbReference type="InterPro" id="IPR011642">
    <property type="entry name" value="Gate_dom"/>
</dbReference>
<protein>
    <recommendedName>
        <fullName evidence="13 16">Ferrous iron transport protein B</fullName>
    </recommendedName>
</protein>
<comment type="similarity">
    <text evidence="16">Belongs to the TRAFAC class TrmE-Era-EngA-EngB-Septin-like GTPase superfamily. FeoB GTPase (TC 9.A.8) family.</text>
</comment>
<gene>
    <name evidence="18" type="primary">feoB</name>
    <name evidence="18" type="ORF">DYP60_07500</name>
</gene>
<dbReference type="GO" id="GO:0005886">
    <property type="term" value="C:plasma membrane"/>
    <property type="evidence" value="ECO:0007669"/>
    <property type="project" value="UniProtKB-SubCell"/>
</dbReference>
<dbReference type="InterPro" id="IPR030389">
    <property type="entry name" value="G_FEOB_dom"/>
</dbReference>
<comment type="function">
    <text evidence="16">Probable transporter of a GTP-driven Fe(2+) uptake system.</text>
</comment>
<feature type="transmembrane region" description="Helical" evidence="16">
    <location>
        <begin position="447"/>
        <end position="467"/>
    </location>
</feature>
<dbReference type="InterPro" id="IPR041069">
    <property type="entry name" value="FeoB_Cyto"/>
</dbReference>
<keyword evidence="3" id="KW-1003">Cell membrane</keyword>
<dbReference type="Proteomes" id="UP000264002">
    <property type="component" value="Unassembled WGS sequence"/>
</dbReference>
<evidence type="ECO:0000256" key="16">
    <source>
        <dbReference type="RuleBase" id="RU362098"/>
    </source>
</evidence>
<evidence type="ECO:0000256" key="15">
    <source>
        <dbReference type="PIRSR" id="PIRSR603373-2"/>
    </source>
</evidence>
<comment type="subcellular location">
    <subcellularLocation>
        <location evidence="1 16">Cell inner membrane</location>
        <topology evidence="1 16">Multi-pass membrane protein</topology>
    </subcellularLocation>
</comment>
<dbReference type="NCBIfam" id="TIGR00437">
    <property type="entry name" value="feoB"/>
    <property type="match status" value="1"/>
</dbReference>
<feature type="binding site" evidence="14">
    <location>
        <begin position="110"/>
        <end position="113"/>
    </location>
    <ligand>
        <name>GTP</name>
        <dbReference type="ChEBI" id="CHEBI:37565"/>
        <label>1</label>
    </ligand>
</feature>
<evidence type="ECO:0000256" key="10">
    <source>
        <dbReference type="ARBA" id="ARBA00023065"/>
    </source>
</evidence>
<evidence type="ECO:0000256" key="12">
    <source>
        <dbReference type="ARBA" id="ARBA00023136"/>
    </source>
</evidence>
<evidence type="ECO:0000256" key="11">
    <source>
        <dbReference type="ARBA" id="ARBA00023134"/>
    </source>
</evidence>
<dbReference type="Pfam" id="PF02421">
    <property type="entry name" value="FeoB_N"/>
    <property type="match status" value="1"/>
</dbReference>
<keyword evidence="15" id="KW-0479">Metal-binding</keyword>
<dbReference type="AlphaFoldDB" id="A0A372MFZ9"/>
<keyword evidence="7 14" id="KW-0547">Nucleotide-binding</keyword>
<dbReference type="Pfam" id="PF07670">
    <property type="entry name" value="Gate"/>
    <property type="match status" value="2"/>
</dbReference>
<evidence type="ECO:0000313" key="18">
    <source>
        <dbReference type="EMBL" id="RFU94695.1"/>
    </source>
</evidence>
<feature type="binding site" evidence="14">
    <location>
        <begin position="8"/>
        <end position="15"/>
    </location>
    <ligand>
        <name>GTP</name>
        <dbReference type="ChEBI" id="CHEBI:37565"/>
        <label>1</label>
    </ligand>
</feature>
<evidence type="ECO:0000256" key="14">
    <source>
        <dbReference type="PIRSR" id="PIRSR603373-1"/>
    </source>
</evidence>
<dbReference type="NCBIfam" id="TIGR00231">
    <property type="entry name" value="small_GTP"/>
    <property type="match status" value="1"/>
</dbReference>
<feature type="binding site" evidence="15">
    <location>
        <position position="20"/>
    </location>
    <ligand>
        <name>Mg(2+)</name>
        <dbReference type="ChEBI" id="CHEBI:18420"/>
        <label>2</label>
    </ligand>
</feature>
<dbReference type="InterPro" id="IPR027417">
    <property type="entry name" value="P-loop_NTPase"/>
</dbReference>
<feature type="transmembrane region" description="Helical" evidence="16">
    <location>
        <begin position="546"/>
        <end position="567"/>
    </location>
</feature>
<dbReference type="EMBL" id="QUWK01000007">
    <property type="protein sequence ID" value="RFU94695.1"/>
    <property type="molecule type" value="Genomic_DNA"/>
</dbReference>
<keyword evidence="8 16" id="KW-1133">Transmembrane helix</keyword>
<evidence type="ECO:0000256" key="4">
    <source>
        <dbReference type="ARBA" id="ARBA00022496"/>
    </source>
</evidence>
<evidence type="ECO:0000313" key="19">
    <source>
        <dbReference type="Proteomes" id="UP000264002"/>
    </source>
</evidence>
<comment type="caution">
    <text evidence="18">The sequence shown here is derived from an EMBL/GenBank/DDBJ whole genome shotgun (WGS) entry which is preliminary data.</text>
</comment>
<dbReference type="PRINTS" id="PR00326">
    <property type="entry name" value="GTP1OBG"/>
</dbReference>
<dbReference type="InterPro" id="IPR011640">
    <property type="entry name" value="Fe2_transport_prot_B_C"/>
</dbReference>
<proteinExistence type="inferred from homology"/>